<proteinExistence type="predicted"/>
<reference evidence="4 5" key="1">
    <citation type="submission" date="2011-07" db="EMBL/GenBank/DDBJ databases">
        <authorList>
            <person name="Coyne R."/>
            <person name="Brami D."/>
            <person name="Johnson J."/>
            <person name="Hostetler J."/>
            <person name="Hannick L."/>
            <person name="Clark T."/>
            <person name="Cassidy-Hanley D."/>
            <person name="Inman J."/>
        </authorList>
    </citation>
    <scope>NUCLEOTIDE SEQUENCE [LARGE SCALE GENOMIC DNA]</scope>
    <source>
        <strain evidence="4 5">G5</strain>
    </source>
</reference>
<gene>
    <name evidence="4" type="ORF">IMG5_056220</name>
</gene>
<dbReference type="eggNOG" id="KOG1331">
    <property type="taxonomic scope" value="Eukaryota"/>
</dbReference>
<accession>G0QN87</accession>
<dbReference type="Pfam" id="PF08241">
    <property type="entry name" value="Methyltransf_11"/>
    <property type="match status" value="1"/>
</dbReference>
<dbReference type="SUPFAM" id="SSF51197">
    <property type="entry name" value="Clavaminate synthase-like"/>
    <property type="match status" value="1"/>
</dbReference>
<dbReference type="GO" id="GO:0030488">
    <property type="term" value="P:tRNA methylation"/>
    <property type="evidence" value="ECO:0007669"/>
    <property type="project" value="TreeGrafter"/>
</dbReference>
<dbReference type="GO" id="GO:0000049">
    <property type="term" value="F:tRNA binding"/>
    <property type="evidence" value="ECO:0007669"/>
    <property type="project" value="TreeGrafter"/>
</dbReference>
<organism evidence="4 5">
    <name type="scientific">Ichthyophthirius multifiliis</name>
    <name type="common">White spot disease agent</name>
    <name type="synonym">Ich</name>
    <dbReference type="NCBI Taxonomy" id="5932"/>
    <lineage>
        <taxon>Eukaryota</taxon>
        <taxon>Sar</taxon>
        <taxon>Alveolata</taxon>
        <taxon>Ciliophora</taxon>
        <taxon>Intramacronucleata</taxon>
        <taxon>Oligohymenophorea</taxon>
        <taxon>Hymenostomatida</taxon>
        <taxon>Ophryoglenina</taxon>
        <taxon>Ichthyophthirius</taxon>
    </lineage>
</organism>
<dbReference type="GO" id="GO:0005634">
    <property type="term" value="C:nucleus"/>
    <property type="evidence" value="ECO:0007669"/>
    <property type="project" value="TreeGrafter"/>
</dbReference>
<dbReference type="InterPro" id="IPR013216">
    <property type="entry name" value="Methyltransf_11"/>
</dbReference>
<keyword evidence="1" id="KW-0489">Methyltransferase</keyword>
<name>G0QN87_ICHMU</name>
<dbReference type="EMBL" id="GL983469">
    <property type="protein sequence ID" value="EGR33324.1"/>
    <property type="molecule type" value="Genomic_DNA"/>
</dbReference>
<dbReference type="OMA" id="EYEKYIM"/>
<dbReference type="PANTHER" id="PTHR13069">
    <property type="entry name" value="ALKYLATED DNA REPAIR PROTEIN ALKB HOMOLOG 8"/>
    <property type="match status" value="1"/>
</dbReference>
<sequence length="603" mass="71152">MEQEINKIITHQNNYQINTLIKTISIYFQVSHMPQQNLKIKNRQIYQFKKAKRSKTQYFDKLIMLKKSDPHFSHLQIQHSTKQLQIQKQKRNIKTHLQILYNYLQKDLIQFKISQAKRKNQFLFKISINKNGLNQLKKILTIWIRISIWNQYYQQKQCNLYKQYDIIFFKKIKQKKVDFPYFLTQTTQKVNSLLEKESQQNNFDSLTISDFYPGDTLLPQLDQHNTIGEKIAILSLNSGIVISFRSNLRNLELELYVPPRSLLILCKEARFTCYQSISNRKLDKVNNEIIFRKRRITLTFRSLKNNPCKCEFPFICDDQGFDSVNIKQNNPLSAKDYHAKEDSTKIVLPKNEEQLKLIQNVQGQANNKHTDLEQKYVYEVYDKIAPHFSHTRYKPWPKIEEFLKSLPTGSLVADIGCGNGKYLNANNGDIFMIGTDRSHNLIYIAKEKNQDVQVFSADSLKLPLVSGKFDNAISIAVIHHFSTPKLRVHAIKEILRILKIGGEVIIYVWAFEQTEKSFTEQDVFVPWNLQNKYENEKIISGEEKPNTDIQINEAKQSVVYKRYYHVFKKGEIEQLIIENIKNCQIVDNFYDHANWVVRLKKTY</sequence>
<dbReference type="GO" id="GO:0106335">
    <property type="term" value="F:tRNA (5-carboxymethyluridine(34)-5-O)-methyltransferase activity"/>
    <property type="evidence" value="ECO:0007669"/>
    <property type="project" value="TreeGrafter"/>
</dbReference>
<dbReference type="Proteomes" id="UP000008983">
    <property type="component" value="Unassembled WGS sequence"/>
</dbReference>
<feature type="domain" description="Methyltransferase type 11" evidence="3">
    <location>
        <begin position="414"/>
        <end position="506"/>
    </location>
</feature>
<dbReference type="GeneID" id="14909496"/>
<dbReference type="GO" id="GO:0005737">
    <property type="term" value="C:cytoplasm"/>
    <property type="evidence" value="ECO:0007669"/>
    <property type="project" value="TreeGrafter"/>
</dbReference>
<dbReference type="RefSeq" id="XP_004037310.1">
    <property type="nucleotide sequence ID" value="XM_004037262.1"/>
</dbReference>
<evidence type="ECO:0000256" key="2">
    <source>
        <dbReference type="ARBA" id="ARBA00022679"/>
    </source>
</evidence>
<dbReference type="AlphaFoldDB" id="G0QN87"/>
<dbReference type="FunFam" id="3.40.50.150:FF:000195">
    <property type="entry name" value="Methyltransferase domain containing protein"/>
    <property type="match status" value="1"/>
</dbReference>
<evidence type="ECO:0000313" key="5">
    <source>
        <dbReference type="Proteomes" id="UP000008983"/>
    </source>
</evidence>
<keyword evidence="5" id="KW-1185">Reference proteome</keyword>
<dbReference type="FunCoup" id="G0QN87">
    <property type="interactions" value="70"/>
</dbReference>
<keyword evidence="2" id="KW-0808">Transferase</keyword>
<dbReference type="Gene3D" id="3.40.50.150">
    <property type="entry name" value="Vaccinia Virus protein VP39"/>
    <property type="match status" value="1"/>
</dbReference>
<dbReference type="Gene3D" id="2.60.120.590">
    <property type="entry name" value="Alpha-ketoglutarate-dependent dioxygenase AlkB-like"/>
    <property type="match status" value="1"/>
</dbReference>
<evidence type="ECO:0000313" key="4">
    <source>
        <dbReference type="EMBL" id="EGR33324.1"/>
    </source>
</evidence>
<dbReference type="GO" id="GO:0008757">
    <property type="term" value="F:S-adenosylmethionine-dependent methyltransferase activity"/>
    <property type="evidence" value="ECO:0007669"/>
    <property type="project" value="InterPro"/>
</dbReference>
<dbReference type="CDD" id="cd02440">
    <property type="entry name" value="AdoMet_MTases"/>
    <property type="match status" value="1"/>
</dbReference>
<dbReference type="PANTHER" id="PTHR13069:SF21">
    <property type="entry name" value="ALKYLATED DNA REPAIR PROTEIN ALKB HOMOLOG 8"/>
    <property type="match status" value="1"/>
</dbReference>
<dbReference type="InterPro" id="IPR037151">
    <property type="entry name" value="AlkB-like_sf"/>
</dbReference>
<dbReference type="GO" id="GO:0002098">
    <property type="term" value="P:tRNA wobble uridine modification"/>
    <property type="evidence" value="ECO:0007669"/>
    <property type="project" value="TreeGrafter"/>
</dbReference>
<dbReference type="InParanoid" id="G0QN87"/>
<dbReference type="InterPro" id="IPR051422">
    <property type="entry name" value="AlkB_tRNA_MeTrf/Diox"/>
</dbReference>
<dbReference type="SUPFAM" id="SSF53335">
    <property type="entry name" value="S-adenosyl-L-methionine-dependent methyltransferases"/>
    <property type="match status" value="1"/>
</dbReference>
<evidence type="ECO:0000256" key="1">
    <source>
        <dbReference type="ARBA" id="ARBA00022603"/>
    </source>
</evidence>
<evidence type="ECO:0000259" key="3">
    <source>
        <dbReference type="Pfam" id="PF08241"/>
    </source>
</evidence>
<dbReference type="eggNOG" id="KOG4176">
    <property type="taxonomic scope" value="Eukaryota"/>
</dbReference>
<dbReference type="InterPro" id="IPR029063">
    <property type="entry name" value="SAM-dependent_MTases_sf"/>
</dbReference>
<dbReference type="OrthoDB" id="271595at2759"/>
<protein>
    <recommendedName>
        <fullName evidence="3">Methyltransferase type 11 domain-containing protein</fullName>
    </recommendedName>
</protein>